<feature type="compositionally biased region" description="Polar residues" evidence="1">
    <location>
        <begin position="53"/>
        <end position="67"/>
    </location>
</feature>
<accession>A0A250JJ93</accession>
<evidence type="ECO:0000313" key="3">
    <source>
        <dbReference type="Proteomes" id="UP000217257"/>
    </source>
</evidence>
<dbReference type="KEGG" id="cfus:CYFUS_009180"/>
<reference evidence="2 3" key="1">
    <citation type="submission" date="2017-06" db="EMBL/GenBank/DDBJ databases">
        <title>Sequencing and comparative analysis of myxobacterial genomes.</title>
        <authorList>
            <person name="Rupp O."/>
            <person name="Goesmann A."/>
            <person name="Sogaard-Andersen L."/>
        </authorList>
    </citation>
    <scope>NUCLEOTIDE SEQUENCE [LARGE SCALE GENOMIC DNA]</scope>
    <source>
        <strain evidence="2 3">DSM 52655</strain>
    </source>
</reference>
<dbReference type="Proteomes" id="UP000217257">
    <property type="component" value="Chromosome"/>
</dbReference>
<dbReference type="AlphaFoldDB" id="A0A250JJ93"/>
<name>A0A250JJ93_9BACT</name>
<protein>
    <submittedName>
        <fullName evidence="2">Uncharacterized protein</fullName>
    </submittedName>
</protein>
<organism evidence="2 3">
    <name type="scientific">Cystobacter fuscus</name>
    <dbReference type="NCBI Taxonomy" id="43"/>
    <lineage>
        <taxon>Bacteria</taxon>
        <taxon>Pseudomonadati</taxon>
        <taxon>Myxococcota</taxon>
        <taxon>Myxococcia</taxon>
        <taxon>Myxococcales</taxon>
        <taxon>Cystobacterineae</taxon>
        <taxon>Archangiaceae</taxon>
        <taxon>Cystobacter</taxon>
    </lineage>
</organism>
<proteinExistence type="predicted"/>
<evidence type="ECO:0000256" key="1">
    <source>
        <dbReference type="SAM" id="MobiDB-lite"/>
    </source>
</evidence>
<dbReference type="EMBL" id="CP022098">
    <property type="protein sequence ID" value="ATB43700.1"/>
    <property type="molecule type" value="Genomic_DNA"/>
</dbReference>
<evidence type="ECO:0000313" key="2">
    <source>
        <dbReference type="EMBL" id="ATB43700.1"/>
    </source>
</evidence>
<sequence length="100" mass="10848">MRHSRSWSYLDKAYTDESPGAFVSGVGSGESSTPLSPRNSQSPDWSCPRVRSVPNTSRPSGARNSPSPWMLMLEATTNRSTGRAMSASINTAVPRLFTEV</sequence>
<gene>
    <name evidence="2" type="ORF">CYFUS_009180</name>
</gene>
<feature type="compositionally biased region" description="Polar residues" evidence="1">
    <location>
        <begin position="29"/>
        <end position="44"/>
    </location>
</feature>
<feature type="region of interest" description="Disordered" evidence="1">
    <location>
        <begin position="17"/>
        <end position="68"/>
    </location>
</feature>